<protein>
    <submittedName>
        <fullName evidence="2">HCG1723909</fullName>
    </submittedName>
    <submittedName>
        <fullName evidence="1">cDNA: FLJ23185 fis, clone LNG11762</fullName>
    </submittedName>
</protein>
<proteinExistence type="evidence at transcript level"/>
<organism evidence="1">
    <name type="scientific">Homo sapiens</name>
    <name type="common">Human</name>
    <dbReference type="NCBI Taxonomy" id="9606"/>
    <lineage>
        <taxon>Eukaryota</taxon>
        <taxon>Metazoa</taxon>
        <taxon>Chordata</taxon>
        <taxon>Craniata</taxon>
        <taxon>Vertebrata</taxon>
        <taxon>Euteleostomi</taxon>
        <taxon>Mammalia</taxon>
        <taxon>Eutheria</taxon>
        <taxon>Euarchontoglires</taxon>
        <taxon>Primates</taxon>
        <taxon>Haplorrhini</taxon>
        <taxon>Catarrhini</taxon>
        <taxon>Hominidae</taxon>
        <taxon>Homo</taxon>
    </lineage>
</organism>
<dbReference type="EMBL" id="CH471095">
    <property type="protein sequence ID" value="EAW59486.1"/>
    <property type="molecule type" value="Genomic_DNA"/>
</dbReference>
<reference evidence="1" key="1">
    <citation type="submission" date="2000-08" db="EMBL/GenBank/DDBJ databases">
        <title>NEDO human cDNA sequencing project.</title>
        <authorList>
            <person name="Kawakami T."/>
            <person name="Noguchi S."/>
            <person name="Itoh T."/>
            <person name="Shigeta K."/>
            <person name="Senba T."/>
            <person name="Matsumura K."/>
            <person name="Nakajima Y."/>
            <person name="Mizuno T."/>
            <person name="Morinaga M."/>
            <person name="Tanigami A."/>
            <person name="Fujiwara T."/>
            <person name="Ono T."/>
            <person name="Yamada K."/>
            <person name="Fujii Y."/>
            <person name="Ozaki K."/>
            <person name="Hirao M."/>
            <person name="Ohmori Y."/>
            <person name="Ota T."/>
            <person name="Suzuki Y."/>
            <person name="Obayashi M."/>
            <person name="Nishi T."/>
            <person name="Shibahara T."/>
            <person name="Tanaka T."/>
            <person name="Nakamura Y."/>
            <person name="Isogai T."/>
            <person name="Sugano S."/>
        </authorList>
    </citation>
    <scope>NUCLEOTIDE SEQUENCE</scope>
    <source>
        <tissue evidence="1">Human lung</tissue>
    </source>
</reference>
<dbReference type="IntAct" id="Q9H5Q2">
    <property type="interactions" value="1"/>
</dbReference>
<accession>Q9H5Q2</accession>
<name>Q9H5Q2_HUMAN</name>
<sequence length="149" mass="15845">MWSTEIRACTREAHTGVCVLGCSPHGPRSSDPVPPTSPFLPPCSVGLAPPAVILITAFHPRELITDPGQGSPTKTSIMSVTRARNWPQLGELQRGSSSGPEQLPGVRGGSAWCSALFCGCLNSLLPLHSVQPPNTECPLCTRYFVEAVR</sequence>
<evidence type="ECO:0000313" key="2">
    <source>
        <dbReference type="EMBL" id="EAW59486.1"/>
    </source>
</evidence>
<reference evidence="2" key="3">
    <citation type="submission" date="2005-07" db="EMBL/GenBank/DDBJ databases">
        <authorList>
            <person name="Mural R.J."/>
            <person name="Istrail S."/>
            <person name="Sutton G."/>
            <person name="Florea L."/>
            <person name="Halpern A.L."/>
            <person name="Mobarry C.M."/>
            <person name="Lippert R."/>
            <person name="Walenz B."/>
            <person name="Shatkay H."/>
            <person name="Dew I."/>
            <person name="Miller J.R."/>
            <person name="Flanigan M.J."/>
            <person name="Edwards N.J."/>
            <person name="Bolanos R."/>
            <person name="Fasulo D."/>
            <person name="Halldorsson B.V."/>
            <person name="Hannenhalli S."/>
            <person name="Turner R."/>
            <person name="Yooseph S."/>
            <person name="Lu F."/>
            <person name="Nusskern D.R."/>
            <person name="Shue B.C."/>
            <person name="Zheng X.H."/>
            <person name="Zhong F."/>
            <person name="Delcher A.L."/>
            <person name="Huson D.H."/>
            <person name="Kravitz S.A."/>
            <person name="Mouchard L."/>
            <person name="Reinert K."/>
            <person name="Remington K.A."/>
            <person name="Clark A.G."/>
            <person name="Waterman M.S."/>
            <person name="Eichler E.E."/>
            <person name="Adams M.D."/>
            <person name="Hunkapiller M.W."/>
            <person name="Myers E.W."/>
            <person name="Venter J.C."/>
        </authorList>
    </citation>
    <scope>NUCLEOTIDE SEQUENCE</scope>
</reference>
<dbReference type="AlphaFoldDB" id="Q9H5Q2"/>
<gene>
    <name evidence="2" type="ORF">hCG_1723909</name>
</gene>
<dbReference type="EMBL" id="AK026838">
    <property type="protein sequence ID" value="BAB15568.1"/>
    <property type="molecule type" value="mRNA"/>
</dbReference>
<evidence type="ECO:0000313" key="1">
    <source>
        <dbReference type="EMBL" id="BAB15568.1"/>
    </source>
</evidence>
<reference evidence="2" key="2">
    <citation type="journal article" date="2001" name="Science">
        <title>The sequence of the human genome.</title>
        <authorList>
            <person name="Venter J.C."/>
            <person name="Adams M.D."/>
            <person name="Myers E.W."/>
            <person name="Li P.W."/>
            <person name="Mural R.J."/>
            <person name="Sutton G.G."/>
            <person name="Smith H.O."/>
            <person name="Yandell M."/>
            <person name="Evans C.A."/>
            <person name="Holt R.A."/>
            <person name="Gocayne J.D."/>
            <person name="Amanatides P."/>
            <person name="Ballew R.M."/>
            <person name="Huson D.H."/>
            <person name="Wortman J.R."/>
            <person name="Zhang Q."/>
            <person name="Kodira C.D."/>
            <person name="Zheng X.H."/>
            <person name="Chen L."/>
            <person name="Skupski M."/>
            <person name="Subramanian G."/>
            <person name="Thomas P.D."/>
            <person name="Zhang J."/>
            <person name="Gabor Miklos G.L."/>
            <person name="Nelson C."/>
            <person name="Broder S."/>
            <person name="Clark A.G."/>
            <person name="Nadeau J."/>
            <person name="McKusick V.A."/>
            <person name="Zinder N."/>
            <person name="Levine A.J."/>
            <person name="Roberts R.J."/>
            <person name="Simon M."/>
            <person name="Slayman C."/>
            <person name="Hunkapiller M."/>
            <person name="Bolanos R."/>
            <person name="Delcher A."/>
            <person name="Dew I."/>
            <person name="Fasulo D."/>
            <person name="Flanigan M."/>
            <person name="Florea L."/>
            <person name="Halpern A."/>
            <person name="Hannenhalli S."/>
            <person name="Kravitz S."/>
            <person name="Levy S."/>
            <person name="Mobarry C."/>
            <person name="Reinert K."/>
            <person name="Remington K."/>
            <person name="Abu-Threideh J."/>
            <person name="Beasley E."/>
            <person name="Biddick K."/>
            <person name="Bonazzi V."/>
            <person name="Brandon R."/>
            <person name="Cargill M."/>
            <person name="Chandramouliswaran I."/>
            <person name="Charlab R."/>
            <person name="Chaturvedi K."/>
            <person name="Deng Z."/>
            <person name="Di Francesco V."/>
            <person name="Dunn P."/>
            <person name="Eilbeck K."/>
            <person name="Evangelista C."/>
            <person name="Gabrielian A.E."/>
            <person name="Gan W."/>
            <person name="Ge W."/>
            <person name="Gong F."/>
            <person name="Gu Z."/>
            <person name="Guan P."/>
            <person name="Heiman T.J."/>
            <person name="Higgins M.E."/>
            <person name="Ji R.R."/>
            <person name="Ke Z."/>
            <person name="Ketchum K.A."/>
            <person name="Lai Z."/>
            <person name="Lei Y."/>
            <person name="Li Z."/>
            <person name="Li J."/>
            <person name="Liang Y."/>
            <person name="Lin X."/>
            <person name="Lu F."/>
            <person name="Merkulov G.V."/>
            <person name="Milshina N."/>
            <person name="Moore H.M."/>
            <person name="Naik A.K."/>
            <person name="Narayan V.A."/>
            <person name="Neelam B."/>
            <person name="Nusskern D."/>
            <person name="Rusch D.B."/>
            <person name="Salzberg S."/>
            <person name="Shao W."/>
            <person name="Shue B."/>
            <person name="Sun J."/>
            <person name="Wang Z."/>
            <person name="Wang A."/>
            <person name="Wang X."/>
            <person name="Wang J."/>
            <person name="Wei M."/>
            <person name="Wides R."/>
            <person name="Xiao C."/>
            <person name="Yan C."/>
            <person name="Yao A."/>
            <person name="Ye J."/>
            <person name="Zhan M."/>
            <person name="Zhang W."/>
            <person name="Zhang H."/>
            <person name="Zhao Q."/>
            <person name="Zheng L."/>
            <person name="Zhong F."/>
            <person name="Zhong W."/>
            <person name="Zhu S."/>
            <person name="Zhao S."/>
            <person name="Gilbert D."/>
            <person name="Baumhueter S."/>
            <person name="Spier G."/>
            <person name="Carter C."/>
            <person name="Cravchik A."/>
            <person name="Woodage T."/>
            <person name="Ali F."/>
            <person name="An H."/>
            <person name="Awe A."/>
            <person name="Baldwin D."/>
            <person name="Baden H."/>
            <person name="Barnstead M."/>
            <person name="Barrow I."/>
            <person name="Beeson K."/>
            <person name="Busam D."/>
            <person name="Carver A."/>
            <person name="Center A."/>
            <person name="Cheng M.L."/>
            <person name="Curry L."/>
            <person name="Danaher S."/>
            <person name="Davenport L."/>
            <person name="Desilets R."/>
            <person name="Dietz S."/>
            <person name="Dodson K."/>
            <person name="Doup L."/>
            <person name="Ferriera S."/>
            <person name="Garg N."/>
            <person name="Gluecksmann A."/>
            <person name="Hart B."/>
            <person name="Haynes J."/>
            <person name="Haynes C."/>
            <person name="Heiner C."/>
            <person name="Hladun S."/>
            <person name="Hostin D."/>
            <person name="Houck J."/>
            <person name="Howland T."/>
            <person name="Ibegwam C."/>
            <person name="Johnson J."/>
            <person name="Kalush F."/>
            <person name="Kline L."/>
            <person name="Koduru S."/>
            <person name="Love A."/>
            <person name="Mann F."/>
            <person name="May D."/>
            <person name="McCawley S."/>
            <person name="McIntosh T."/>
            <person name="McMullen I."/>
            <person name="Moy M."/>
            <person name="Moy L."/>
            <person name="Murphy B."/>
            <person name="Nelson K."/>
            <person name="Pfannkoch C."/>
            <person name="Pratts E."/>
            <person name="Puri V."/>
            <person name="Qureshi H."/>
            <person name="Reardon M."/>
            <person name="Rodriguez R."/>
            <person name="Rogers Y.H."/>
            <person name="Romblad D."/>
            <person name="Ruhfel B."/>
            <person name="Scott R."/>
            <person name="Sitter C."/>
            <person name="Smallwood M."/>
            <person name="Stewart E."/>
            <person name="Strong R."/>
            <person name="Suh E."/>
            <person name="Thomas R."/>
            <person name="Tint N.N."/>
            <person name="Tse S."/>
            <person name="Vech C."/>
            <person name="Wang G."/>
            <person name="Wetter J."/>
            <person name="Williams S."/>
            <person name="Williams M."/>
            <person name="Windsor S."/>
            <person name="Winn-Deen E."/>
            <person name="Wolfe K."/>
            <person name="Zaveri J."/>
            <person name="Zaveri K."/>
            <person name="Abril J.F."/>
            <person name="Guigo R."/>
            <person name="Campbell M.J."/>
            <person name="Sjolander K.V."/>
            <person name="Karlak B."/>
            <person name="Kejariwal A."/>
            <person name="Mi H."/>
            <person name="Lazareva B."/>
            <person name="Hatton T."/>
            <person name="Narechania A."/>
            <person name="Diemer K."/>
            <person name="Muruganujan A."/>
            <person name="Guo N."/>
            <person name="Sato S."/>
            <person name="Bafna V."/>
            <person name="Istrail S."/>
            <person name="Lippert R."/>
            <person name="Schwartz R."/>
            <person name="Walenz B."/>
            <person name="Yooseph S."/>
            <person name="Allen D."/>
            <person name="Basu A."/>
            <person name="Baxendale J."/>
            <person name="Blick L."/>
            <person name="Caminha M."/>
            <person name="Carnes-Stine J."/>
            <person name="Caulk P."/>
            <person name="Chiang Y.H."/>
            <person name="Coyne M."/>
            <person name="Dahlke C."/>
            <person name="Mays A."/>
            <person name="Dombroski M."/>
            <person name="Donnelly M."/>
            <person name="Ely D."/>
            <person name="Esparham S."/>
            <person name="Fosler C."/>
            <person name="Gire H."/>
            <person name="Glanowski S."/>
            <person name="Glasser K."/>
            <person name="Glodek A."/>
            <person name="Gorokhov M."/>
            <person name="Graham K."/>
            <person name="Gropman B."/>
            <person name="Harris M."/>
            <person name="Heil J."/>
            <person name="Henderson S."/>
            <person name="Hoover J."/>
            <person name="Jennings D."/>
            <person name="Jordan C."/>
            <person name="Jordan J."/>
            <person name="Kasha J."/>
            <person name="Kagan L."/>
            <person name="Kraft C."/>
            <person name="Levitsky A."/>
            <person name="Lewis M."/>
            <person name="Liu X."/>
            <person name="Lopez J."/>
            <person name="Ma D."/>
            <person name="Majoros W."/>
            <person name="McDaniel J."/>
            <person name="Murphy S."/>
            <person name="Newman M."/>
            <person name="Nguyen T."/>
            <person name="Nguyen N."/>
            <person name="Nodell M."/>
            <person name="Pan S."/>
            <person name="Peck J."/>
            <person name="Peterson M."/>
            <person name="Rowe W."/>
            <person name="Sanders R."/>
            <person name="Scott J."/>
            <person name="Simpson M."/>
            <person name="Smith T."/>
            <person name="Sprague A."/>
            <person name="Stockwell T."/>
            <person name="Turner R."/>
            <person name="Venter E."/>
            <person name="Wang M."/>
            <person name="Wen M."/>
            <person name="Wu D."/>
            <person name="Wu M."/>
            <person name="Xia A."/>
            <person name="Zandieh A."/>
            <person name="Zhu X."/>
        </authorList>
    </citation>
    <scope>NUCLEOTIDE SEQUENCE</scope>
</reference>